<sequence length="430" mass="47720">MTFVPGGDADIVIPVVYTAMSANVTVRHRCRVCDSHRLYSFLDLGEMPPANAFLDKPSGQESFPLEAVVCEDCDHVQLRHTVDPELLFGEYHYFSSASAPMSEHFDAYADAVDDRYLDTDPFVVEIGSNDGVLLSQFPDRVGVLGVEPAANVAEAARERGVETLVEFFGSDVGARIRDNYGRADAILANNVVGHIDDLHGLMTGVDTLLASQGVFVVEVPYLVDTVANNQFDQIYHEHLSYFSVRSFQRLAEQFDMRVVDVERQSVHGGTIRVHIQRQAAGRSPTRMVRDLETLELALGLDGREAYDEFAHRVDRTRTGITKLFDRLKTGDVTIVGYGATAKGNVLLNYCDIGPETLAYILDTTPAKQGTYSPGMHVPVREPAVFYEDPPEYAVLLAWNYRDAILRNEAEREFRKAGGQFVLPIPAVDII</sequence>
<dbReference type="InterPro" id="IPR029063">
    <property type="entry name" value="SAM-dependent_MTases_sf"/>
</dbReference>
<dbReference type="InterPro" id="IPR013630">
    <property type="entry name" value="Methyltransf_Zn-bd_dom_put"/>
</dbReference>
<organism evidence="3 4">
    <name type="scientific">Halapricum desulfuricans</name>
    <dbReference type="NCBI Taxonomy" id="2841257"/>
    <lineage>
        <taxon>Archaea</taxon>
        <taxon>Methanobacteriati</taxon>
        <taxon>Methanobacteriota</taxon>
        <taxon>Stenosarchaea group</taxon>
        <taxon>Halobacteria</taxon>
        <taxon>Halobacteriales</taxon>
        <taxon>Haloarculaceae</taxon>
        <taxon>Halapricum</taxon>
    </lineage>
</organism>
<dbReference type="Pfam" id="PF08484">
    <property type="entry name" value="Methyltransf_14"/>
    <property type="match status" value="1"/>
</dbReference>
<gene>
    <name evidence="3" type="ORF">HSBGL_0890</name>
</gene>
<name>A0A897NA94_9EURY</name>
<dbReference type="Gene3D" id="3.40.50.720">
    <property type="entry name" value="NAD(P)-binding Rossmann-like Domain"/>
    <property type="match status" value="1"/>
</dbReference>
<dbReference type="Gene3D" id="6.10.250.3100">
    <property type="match status" value="1"/>
</dbReference>
<dbReference type="PANTHER" id="PTHR43861:SF5">
    <property type="entry name" value="BLL5978 PROTEIN"/>
    <property type="match status" value="1"/>
</dbReference>
<dbReference type="Proteomes" id="UP000663305">
    <property type="component" value="Chromosome"/>
</dbReference>
<evidence type="ECO:0000259" key="1">
    <source>
        <dbReference type="Pfam" id="PF08421"/>
    </source>
</evidence>
<evidence type="ECO:0000313" key="3">
    <source>
        <dbReference type="EMBL" id="QSG11320.1"/>
    </source>
</evidence>
<feature type="domain" description="C-methyltransferase" evidence="2">
    <location>
        <begin position="266"/>
        <end position="425"/>
    </location>
</feature>
<dbReference type="InterPro" id="IPR038576">
    <property type="entry name" value="Methyltransf_Zn-bd_dom_put_sf"/>
</dbReference>
<reference evidence="3" key="1">
    <citation type="submission" date="2020-11" db="EMBL/GenBank/DDBJ databases">
        <title>Carbohydrate-dependent, anaerobic sulfur respiration: A novel catabolism in halophilic archaea.</title>
        <authorList>
            <person name="Sorokin D.Y."/>
            <person name="Messina E."/>
            <person name="Smedile F."/>
            <person name="La Cono V."/>
            <person name="Hallsworth J.E."/>
            <person name="Yakimov M.M."/>
        </authorList>
    </citation>
    <scope>NUCLEOTIDE SEQUENCE</scope>
    <source>
        <strain evidence="3">HSR-Bgl</strain>
    </source>
</reference>
<dbReference type="GO" id="GO:0032259">
    <property type="term" value="P:methylation"/>
    <property type="evidence" value="ECO:0007669"/>
    <property type="project" value="UniProtKB-KW"/>
</dbReference>
<dbReference type="PANTHER" id="PTHR43861">
    <property type="entry name" value="TRANS-ACONITATE 2-METHYLTRANSFERASE-RELATED"/>
    <property type="match status" value="1"/>
</dbReference>
<dbReference type="Pfam" id="PF13489">
    <property type="entry name" value="Methyltransf_23"/>
    <property type="match status" value="1"/>
</dbReference>
<dbReference type="InterPro" id="IPR013691">
    <property type="entry name" value="MeTrfase_14"/>
</dbReference>
<dbReference type="CDD" id="cd02440">
    <property type="entry name" value="AdoMet_MTases"/>
    <property type="match status" value="1"/>
</dbReference>
<dbReference type="Pfam" id="PF08421">
    <property type="entry name" value="Methyltransf_13"/>
    <property type="match status" value="1"/>
</dbReference>
<dbReference type="Gene3D" id="6.20.50.110">
    <property type="entry name" value="Methyltransferase, zinc-binding domain"/>
    <property type="match status" value="1"/>
</dbReference>
<dbReference type="Gene3D" id="3.40.50.150">
    <property type="entry name" value="Vaccinia Virus protein VP39"/>
    <property type="match status" value="1"/>
</dbReference>
<dbReference type="AlphaFoldDB" id="A0A897NA94"/>
<feature type="domain" description="Methyltransferase putative zinc binding" evidence="1">
    <location>
        <begin position="30"/>
        <end position="88"/>
    </location>
</feature>
<keyword evidence="3" id="KW-0808">Transferase</keyword>
<protein>
    <submittedName>
        <fullName evidence="3">SAM-dependent methyltransferase</fullName>
    </submittedName>
</protein>
<dbReference type="EMBL" id="CP064789">
    <property type="protein sequence ID" value="QSG11320.1"/>
    <property type="molecule type" value="Genomic_DNA"/>
</dbReference>
<dbReference type="GO" id="GO:0008168">
    <property type="term" value="F:methyltransferase activity"/>
    <property type="evidence" value="ECO:0007669"/>
    <property type="project" value="UniProtKB-KW"/>
</dbReference>
<proteinExistence type="predicted"/>
<accession>A0A897NA94</accession>
<dbReference type="SUPFAM" id="SSF53335">
    <property type="entry name" value="S-adenosyl-L-methionine-dependent methyltransferases"/>
    <property type="match status" value="1"/>
</dbReference>
<evidence type="ECO:0000313" key="4">
    <source>
        <dbReference type="Proteomes" id="UP000663305"/>
    </source>
</evidence>
<keyword evidence="3" id="KW-0489">Methyltransferase</keyword>
<evidence type="ECO:0000259" key="2">
    <source>
        <dbReference type="Pfam" id="PF08484"/>
    </source>
</evidence>